<evidence type="ECO:0000313" key="1">
    <source>
        <dbReference type="EMBL" id="KAK9879375.1"/>
    </source>
</evidence>
<name>A0AAW1UEC6_9CUCU</name>
<proteinExistence type="predicted"/>
<dbReference type="Proteomes" id="UP001431783">
    <property type="component" value="Unassembled WGS sequence"/>
</dbReference>
<feature type="non-terminal residue" evidence="1">
    <location>
        <position position="1"/>
    </location>
</feature>
<accession>A0AAW1UEC6</accession>
<comment type="caution">
    <text evidence="1">The sequence shown here is derived from an EMBL/GenBank/DDBJ whole genome shotgun (WGS) entry which is preliminary data.</text>
</comment>
<protein>
    <submittedName>
        <fullName evidence="1">Uncharacterized protein</fullName>
    </submittedName>
</protein>
<evidence type="ECO:0000313" key="2">
    <source>
        <dbReference type="Proteomes" id="UP001431783"/>
    </source>
</evidence>
<sequence length="136" mass="15765">NKVPQHDADDQSILLILSDYPYPVTHKNDRHIVDIHGFAEKINIPAEARSGSWHAYISLKEDNSKCDHLGPLWDLNSIEVNCEKYPRVLCDLRRRPTCKRDAGVDSDFIFDDIRRACEEFRQHRVKLVYDPVNPAP</sequence>
<dbReference type="AlphaFoldDB" id="A0AAW1UEC6"/>
<organism evidence="1 2">
    <name type="scientific">Henosepilachna vigintioctopunctata</name>
    <dbReference type="NCBI Taxonomy" id="420089"/>
    <lineage>
        <taxon>Eukaryota</taxon>
        <taxon>Metazoa</taxon>
        <taxon>Ecdysozoa</taxon>
        <taxon>Arthropoda</taxon>
        <taxon>Hexapoda</taxon>
        <taxon>Insecta</taxon>
        <taxon>Pterygota</taxon>
        <taxon>Neoptera</taxon>
        <taxon>Endopterygota</taxon>
        <taxon>Coleoptera</taxon>
        <taxon>Polyphaga</taxon>
        <taxon>Cucujiformia</taxon>
        <taxon>Coccinelloidea</taxon>
        <taxon>Coccinellidae</taxon>
        <taxon>Epilachninae</taxon>
        <taxon>Epilachnini</taxon>
        <taxon>Henosepilachna</taxon>
    </lineage>
</organism>
<reference evidence="1 2" key="1">
    <citation type="submission" date="2023-03" db="EMBL/GenBank/DDBJ databases">
        <title>Genome insight into feeding habits of ladybird beetles.</title>
        <authorList>
            <person name="Li H.-S."/>
            <person name="Huang Y.-H."/>
            <person name="Pang H."/>
        </authorList>
    </citation>
    <scope>NUCLEOTIDE SEQUENCE [LARGE SCALE GENOMIC DNA]</scope>
    <source>
        <strain evidence="1">SYSU_2023b</strain>
        <tissue evidence="1">Whole body</tissue>
    </source>
</reference>
<dbReference type="EMBL" id="JARQZJ010000062">
    <property type="protein sequence ID" value="KAK9879375.1"/>
    <property type="molecule type" value="Genomic_DNA"/>
</dbReference>
<gene>
    <name evidence="1" type="ORF">WA026_006446</name>
</gene>
<keyword evidence="2" id="KW-1185">Reference proteome</keyword>